<feature type="signal peptide" evidence="3">
    <location>
        <begin position="1"/>
        <end position="18"/>
    </location>
</feature>
<dbReference type="Pfam" id="PF13439">
    <property type="entry name" value="Glyco_transf_4"/>
    <property type="match status" value="1"/>
</dbReference>
<feature type="domain" description="Glycosyl transferase family 1" evidence="4">
    <location>
        <begin position="275"/>
        <end position="423"/>
    </location>
</feature>
<evidence type="ECO:0000256" key="1">
    <source>
        <dbReference type="ARBA" id="ARBA00022676"/>
    </source>
</evidence>
<dbReference type="InterPro" id="IPR001296">
    <property type="entry name" value="Glyco_trans_1"/>
</dbReference>
<dbReference type="SUPFAM" id="SSF53756">
    <property type="entry name" value="UDP-Glycosyltransferase/glycogen phosphorylase"/>
    <property type="match status" value="1"/>
</dbReference>
<dbReference type="GO" id="GO:0016757">
    <property type="term" value="F:glycosyltransferase activity"/>
    <property type="evidence" value="ECO:0007669"/>
    <property type="project" value="UniProtKB-KW"/>
</dbReference>
<keyword evidence="3" id="KW-0732">Signal</keyword>
<feature type="domain" description="Glycosyltransferase subfamily 4-like N-terminal" evidence="5">
    <location>
        <begin position="75"/>
        <end position="254"/>
    </location>
</feature>
<accession>A0A7S1BDN3</accession>
<name>A0A7S1BDN3_9STRA</name>
<dbReference type="InterPro" id="IPR050194">
    <property type="entry name" value="Glycosyltransferase_grp1"/>
</dbReference>
<evidence type="ECO:0000259" key="5">
    <source>
        <dbReference type="Pfam" id="PF13439"/>
    </source>
</evidence>
<dbReference type="PANTHER" id="PTHR45947:SF3">
    <property type="entry name" value="SULFOQUINOVOSYL TRANSFERASE SQD2"/>
    <property type="match status" value="1"/>
</dbReference>
<evidence type="ECO:0000259" key="4">
    <source>
        <dbReference type="Pfam" id="PF00534"/>
    </source>
</evidence>
<dbReference type="CDD" id="cd03814">
    <property type="entry name" value="GT4-like"/>
    <property type="match status" value="1"/>
</dbReference>
<feature type="compositionally biased region" description="Low complexity" evidence="2">
    <location>
        <begin position="33"/>
        <end position="49"/>
    </location>
</feature>
<keyword evidence="1" id="KW-0328">Glycosyltransferase</keyword>
<dbReference type="Pfam" id="PF00534">
    <property type="entry name" value="Glycos_transf_1"/>
    <property type="match status" value="1"/>
</dbReference>
<evidence type="ECO:0000256" key="3">
    <source>
        <dbReference type="SAM" id="SignalP"/>
    </source>
</evidence>
<proteinExistence type="predicted"/>
<sequence>MRFYLAMALAAIAHTSECLTSPSPSRINRHHSLSLSMSSGGASSAVESSDAPPLRAAKPRKVCLMVEPTPFTHVSGYANRFNEMLRYLSKAGDKVQVLTTDDLKTKDGSEISTEKVLPKEAFGFPIEHTMGFRFPLYNHIVLSFDLPELRGMRMLDKFKPDIIHATSPGFLCYAALLYGRIMRVPVLLSYHTHLPVYARNYLSHPWFIELAWKLIRFVHNRADLTLVTSPQIRDELVEEGVERVDVWRKGIDTVRFQPSFKDDEMRNRMTDGHPDDFLMVYIGRVGVEKRLKDIRDMQARIPGARLCIVGGGPQEAELHKYFEGTNTVFTGQIRGDDLSKAFASADVFVMPSDSETLGFVVLESMASGVPVVGARAGGIQNLIKDGEDGFLCEVGNTDMYVDRLMQLKENLELRKAMGKASRREAERWSWEAATSVLRNIQYERALVNFHMRAFGGFGKPRSGGAWRLFKFRLVRLLAFLKIPQFGKKLEQVP</sequence>
<dbReference type="AlphaFoldDB" id="A0A7S1BDN3"/>
<dbReference type="Gene3D" id="3.40.50.2000">
    <property type="entry name" value="Glycogen Phosphorylase B"/>
    <property type="match status" value="2"/>
</dbReference>
<dbReference type="PANTHER" id="PTHR45947">
    <property type="entry name" value="SULFOQUINOVOSYL TRANSFERASE SQD2"/>
    <property type="match status" value="1"/>
</dbReference>
<evidence type="ECO:0000256" key="2">
    <source>
        <dbReference type="SAM" id="MobiDB-lite"/>
    </source>
</evidence>
<dbReference type="InterPro" id="IPR028098">
    <property type="entry name" value="Glyco_trans_4-like_N"/>
</dbReference>
<keyword evidence="1" id="KW-0808">Transferase</keyword>
<dbReference type="EMBL" id="HBFR01014958">
    <property type="protein sequence ID" value="CAD8883715.1"/>
    <property type="molecule type" value="Transcribed_RNA"/>
</dbReference>
<feature type="chain" id="PRO_5031402544" description="Glycosyltransferase subfamily 4-like N-terminal domain-containing protein" evidence="3">
    <location>
        <begin position="19"/>
        <end position="493"/>
    </location>
</feature>
<organism evidence="6">
    <name type="scientific">Corethron hystrix</name>
    <dbReference type="NCBI Taxonomy" id="216773"/>
    <lineage>
        <taxon>Eukaryota</taxon>
        <taxon>Sar</taxon>
        <taxon>Stramenopiles</taxon>
        <taxon>Ochrophyta</taxon>
        <taxon>Bacillariophyta</taxon>
        <taxon>Coscinodiscophyceae</taxon>
        <taxon>Corethrophycidae</taxon>
        <taxon>Corethrales</taxon>
        <taxon>Corethraceae</taxon>
        <taxon>Corethron</taxon>
    </lineage>
</organism>
<evidence type="ECO:0000313" key="6">
    <source>
        <dbReference type="EMBL" id="CAD8883715.1"/>
    </source>
</evidence>
<protein>
    <recommendedName>
        <fullName evidence="7">Glycosyltransferase subfamily 4-like N-terminal domain-containing protein</fullName>
    </recommendedName>
</protein>
<reference evidence="6" key="1">
    <citation type="submission" date="2021-01" db="EMBL/GenBank/DDBJ databases">
        <authorList>
            <person name="Corre E."/>
            <person name="Pelletier E."/>
            <person name="Niang G."/>
            <person name="Scheremetjew M."/>
            <person name="Finn R."/>
            <person name="Kale V."/>
            <person name="Holt S."/>
            <person name="Cochrane G."/>
            <person name="Meng A."/>
            <person name="Brown T."/>
            <person name="Cohen L."/>
        </authorList>
    </citation>
    <scope>NUCLEOTIDE SEQUENCE</scope>
    <source>
        <strain evidence="6">308</strain>
    </source>
</reference>
<feature type="region of interest" description="Disordered" evidence="2">
    <location>
        <begin position="20"/>
        <end position="53"/>
    </location>
</feature>
<evidence type="ECO:0008006" key="7">
    <source>
        <dbReference type="Google" id="ProtNLM"/>
    </source>
</evidence>
<gene>
    <name evidence="6" type="ORF">CHYS00102_LOCUS10911</name>
</gene>